<evidence type="ECO:0000313" key="3">
    <source>
        <dbReference type="Proteomes" id="UP000245212"/>
    </source>
</evidence>
<sequence length="137" mass="15817">MVPYLHNYRLFISHAWRYSEGYTRAVSFLNGSPYFKWTNYSVPEDRRFGNMSIYALKEELRDQIRPVQCVVVLAGMYAAHSDWIQFEIDFARSLNKPILGIVPWGGERTPLCVTLAANKVVRWNSSSIISGIREITP</sequence>
<protein>
    <submittedName>
        <fullName evidence="2">Nuclease</fullName>
    </submittedName>
</protein>
<dbReference type="Gene3D" id="3.40.50.9200">
    <property type="entry name" value="Hypothetical protein MTH538"/>
    <property type="match status" value="1"/>
</dbReference>
<comment type="caution">
    <text evidence="2">The sequence shown here is derived from an EMBL/GenBank/DDBJ whole genome shotgun (WGS) entry which is preliminary data.</text>
</comment>
<dbReference type="AlphaFoldDB" id="A0A2V1JZZ0"/>
<dbReference type="Proteomes" id="UP000245212">
    <property type="component" value="Unassembled WGS sequence"/>
</dbReference>
<dbReference type="InterPro" id="IPR015032">
    <property type="entry name" value="ThsB__TIR-like_domain"/>
</dbReference>
<feature type="domain" description="Thoeris protein ThsB TIR-like" evidence="1">
    <location>
        <begin position="11"/>
        <end position="105"/>
    </location>
</feature>
<accession>A0A2V1JZZ0</accession>
<dbReference type="RefSeq" id="WP_109061619.1">
    <property type="nucleotide sequence ID" value="NZ_QETA01000003.1"/>
</dbReference>
<keyword evidence="3" id="KW-1185">Reference proteome</keyword>
<evidence type="ECO:0000259" key="1">
    <source>
        <dbReference type="Pfam" id="PF08937"/>
    </source>
</evidence>
<dbReference type="SUPFAM" id="SSF52206">
    <property type="entry name" value="Hypothetical protein MTH538"/>
    <property type="match status" value="1"/>
</dbReference>
<organism evidence="2 3">
    <name type="scientific">Corticimicrobacter populi</name>
    <dbReference type="NCBI Taxonomy" id="2175229"/>
    <lineage>
        <taxon>Bacteria</taxon>
        <taxon>Pseudomonadati</taxon>
        <taxon>Pseudomonadota</taxon>
        <taxon>Betaproteobacteria</taxon>
        <taxon>Burkholderiales</taxon>
        <taxon>Alcaligenaceae</taxon>
        <taxon>Corticimicrobacter</taxon>
    </lineage>
</organism>
<dbReference type="InterPro" id="IPR036490">
    <property type="entry name" value="ThsB_TIR-like_sf"/>
</dbReference>
<reference evidence="3" key="1">
    <citation type="submission" date="2018-05" db="EMBL/GenBank/DDBJ databases">
        <authorList>
            <person name="Li Y."/>
        </authorList>
    </citation>
    <scope>NUCLEOTIDE SEQUENCE [LARGE SCALE GENOMIC DNA]</scope>
    <source>
        <strain evidence="3">3d-2-2</strain>
    </source>
</reference>
<gene>
    <name evidence="2" type="ORF">DD235_08315</name>
</gene>
<evidence type="ECO:0000313" key="2">
    <source>
        <dbReference type="EMBL" id="PWF23004.1"/>
    </source>
</evidence>
<dbReference type="EMBL" id="QETA01000003">
    <property type="protein sequence ID" value="PWF23004.1"/>
    <property type="molecule type" value="Genomic_DNA"/>
</dbReference>
<name>A0A2V1JZZ0_9BURK</name>
<dbReference type="Pfam" id="PF08937">
    <property type="entry name" value="ThsB_TIR"/>
    <property type="match status" value="1"/>
</dbReference>
<proteinExistence type="predicted"/>